<proteinExistence type="predicted"/>
<dbReference type="InterPro" id="IPR011048">
    <property type="entry name" value="Haem_d1_sf"/>
</dbReference>
<dbReference type="PANTHER" id="PTHR47197:SF3">
    <property type="entry name" value="DIHYDRO-HEME D1 DEHYDROGENASE"/>
    <property type="match status" value="1"/>
</dbReference>
<evidence type="ECO:0000313" key="1">
    <source>
        <dbReference type="EMBL" id="KZS42482.1"/>
    </source>
</evidence>
<sequence length="353" mass="39207">MKKILILLGITAIAFTSCETDIVNSENEIQNTEDASLKFGYYTGNEYFMVANRGASTVSVFNARTTDFVQDIALPDEGAQPTYLAHSRINNNVYVGDFANKKVVYYDGASFEQKGEIEIEEGAFHMWINDFAGQLWINNIVSKTTSVIDLRSNTVIKNIPLPTPEQIPGLTENAVQHDVTLSPSGYAAYVTVLDGPDTSYVVMYNTRTLEYIKHETVGGDAHLLPVGTKLYVPSQNSSLLTVFSRFNLNKLDEIPFESTHGVANSRRFVFTTGIADNKIGVIDRFRNKVVSEIDTDFNTPHNLAVNRRGTILFLAHSGGTATKVVFYKVKRNGKLEKISDFDSGLNPFGVLRY</sequence>
<keyword evidence="2" id="KW-1185">Reference proteome</keyword>
<dbReference type="Proteomes" id="UP000076715">
    <property type="component" value="Unassembled WGS sequence"/>
</dbReference>
<dbReference type="Gene3D" id="2.130.10.10">
    <property type="entry name" value="YVTN repeat-like/Quinoprotein amine dehydrogenase"/>
    <property type="match status" value="2"/>
</dbReference>
<dbReference type="STRING" id="1642818.AWE51_03300"/>
<gene>
    <name evidence="1" type="ORF">AWE51_03300</name>
</gene>
<comment type="caution">
    <text evidence="1">The sequence shown here is derived from an EMBL/GenBank/DDBJ whole genome shotgun (WGS) entry which is preliminary data.</text>
</comment>
<dbReference type="InterPro" id="IPR051200">
    <property type="entry name" value="Host-pathogen_enzymatic-act"/>
</dbReference>
<reference evidence="1 2" key="1">
    <citation type="submission" date="2016-01" db="EMBL/GenBank/DDBJ databases">
        <title>The draft genome sequence of Aquimarina sp. RZW4-3-2.</title>
        <authorList>
            <person name="Wang Y."/>
        </authorList>
    </citation>
    <scope>NUCLEOTIDE SEQUENCE [LARGE SCALE GENOMIC DNA]</scope>
    <source>
        <strain evidence="1 2">RZW4-3-2</strain>
    </source>
</reference>
<protein>
    <submittedName>
        <fullName evidence="1">Uncharacterized protein</fullName>
    </submittedName>
</protein>
<dbReference type="RefSeq" id="WP_066310294.1">
    <property type="nucleotide sequence ID" value="NZ_LQRT01000002.1"/>
</dbReference>
<dbReference type="SUPFAM" id="SSF51004">
    <property type="entry name" value="C-terminal (heme d1) domain of cytochrome cd1-nitrite reductase"/>
    <property type="match status" value="1"/>
</dbReference>
<dbReference type="InterPro" id="IPR015943">
    <property type="entry name" value="WD40/YVTN_repeat-like_dom_sf"/>
</dbReference>
<dbReference type="EMBL" id="LQRT01000002">
    <property type="protein sequence ID" value="KZS42482.1"/>
    <property type="molecule type" value="Genomic_DNA"/>
</dbReference>
<accession>A0A163CJI9</accession>
<dbReference type="OrthoDB" id="1158789at2"/>
<name>A0A163CJI9_9FLAO</name>
<dbReference type="AlphaFoldDB" id="A0A163CJI9"/>
<evidence type="ECO:0000313" key="2">
    <source>
        <dbReference type="Proteomes" id="UP000076715"/>
    </source>
</evidence>
<dbReference type="PANTHER" id="PTHR47197">
    <property type="entry name" value="PROTEIN NIRF"/>
    <property type="match status" value="1"/>
</dbReference>
<dbReference type="PROSITE" id="PS51257">
    <property type="entry name" value="PROKAR_LIPOPROTEIN"/>
    <property type="match status" value="1"/>
</dbReference>
<organism evidence="1 2">
    <name type="scientific">Aquimarina aggregata</name>
    <dbReference type="NCBI Taxonomy" id="1642818"/>
    <lineage>
        <taxon>Bacteria</taxon>
        <taxon>Pseudomonadati</taxon>
        <taxon>Bacteroidota</taxon>
        <taxon>Flavobacteriia</taxon>
        <taxon>Flavobacteriales</taxon>
        <taxon>Flavobacteriaceae</taxon>
        <taxon>Aquimarina</taxon>
    </lineage>
</organism>